<evidence type="ECO:0000313" key="4">
    <source>
        <dbReference type="Proteomes" id="UP000265643"/>
    </source>
</evidence>
<evidence type="ECO:0000313" key="3">
    <source>
        <dbReference type="EMBL" id="GCA67210.1"/>
    </source>
</evidence>
<name>A0A391P277_9FIRM</name>
<dbReference type="Pfam" id="PF13478">
    <property type="entry name" value="XdhC_C"/>
    <property type="match status" value="1"/>
</dbReference>
<dbReference type="EMBL" id="BHGK01000001">
    <property type="protein sequence ID" value="GCA67210.1"/>
    <property type="molecule type" value="Genomic_DNA"/>
</dbReference>
<evidence type="ECO:0000259" key="1">
    <source>
        <dbReference type="Pfam" id="PF02625"/>
    </source>
</evidence>
<evidence type="ECO:0008006" key="5">
    <source>
        <dbReference type="Google" id="ProtNLM"/>
    </source>
</evidence>
<dbReference type="Gene3D" id="3.40.50.720">
    <property type="entry name" value="NAD(P)-binding Rossmann-like Domain"/>
    <property type="match status" value="1"/>
</dbReference>
<feature type="domain" description="XdhC Rossmann" evidence="2">
    <location>
        <begin position="83"/>
        <end position="225"/>
    </location>
</feature>
<reference evidence="4" key="1">
    <citation type="submission" date="2018-09" db="EMBL/GenBank/DDBJ databases">
        <title>Draft Genome Sequence of Mediterraneibacter sp. KCTC 15684.</title>
        <authorList>
            <person name="Kim J.S."/>
            <person name="Han K.I."/>
            <person name="Suh M.K."/>
            <person name="Lee K.C."/>
            <person name="Eom M.K."/>
            <person name="Lee J.H."/>
            <person name="Park S.H."/>
            <person name="Kang S.W."/>
            <person name="Park J.E."/>
            <person name="Oh B.S."/>
            <person name="Yu S.Y."/>
            <person name="Choi S.H."/>
            <person name="Lee D.H."/>
            <person name="Yoon H."/>
            <person name="Kim B."/>
            <person name="Yang S.J."/>
            <person name="Lee J.S."/>
        </authorList>
    </citation>
    <scope>NUCLEOTIDE SEQUENCE [LARGE SCALE GENOMIC DNA]</scope>
    <source>
        <strain evidence="4">KCTC 15684</strain>
    </source>
</reference>
<dbReference type="InterPro" id="IPR052698">
    <property type="entry name" value="MoCofactor_Util/Proc"/>
</dbReference>
<feature type="domain" description="XdhC- CoxI" evidence="1">
    <location>
        <begin position="251"/>
        <end position="309"/>
    </location>
</feature>
<keyword evidence="4" id="KW-1185">Reference proteome</keyword>
<comment type="caution">
    <text evidence="3">The sequence shown here is derived from an EMBL/GenBank/DDBJ whole genome shotgun (WGS) entry which is preliminary data.</text>
</comment>
<dbReference type="RefSeq" id="WP_119298018.1">
    <property type="nucleotide sequence ID" value="NZ_BHGK01000001.1"/>
</dbReference>
<organism evidence="3 4">
    <name type="scientific">Mediterraneibacter butyricigenes</name>
    <dbReference type="NCBI Taxonomy" id="2316025"/>
    <lineage>
        <taxon>Bacteria</taxon>
        <taxon>Bacillati</taxon>
        <taxon>Bacillota</taxon>
        <taxon>Clostridia</taxon>
        <taxon>Lachnospirales</taxon>
        <taxon>Lachnospiraceae</taxon>
        <taxon>Mediterraneibacter</taxon>
    </lineage>
</organism>
<dbReference type="Proteomes" id="UP000265643">
    <property type="component" value="Unassembled WGS sequence"/>
</dbReference>
<protein>
    <recommendedName>
        <fullName evidence="5">Xanthine dehydrogenase</fullName>
    </recommendedName>
</protein>
<sequence>MRQLFEKLESVEAEKTSFVISALRSEHLGKKAVVSGGEVLWENDGDDWFAGLETDWSEICDSGVVKIGEEPVFCDLLGGENRLVICGAGHVSIPVIRIGKMLGFDVTVIEDRLSFADGAKAAGADQVICDNFGHALESIEGDDSTYFVVVTRGHRYDKDCLQQILKKHYRYLGMIGSRRRVAMLKQALKEEGYSPEKLDAMHSPIGLDIGAETPEEIGVAIIAEIIEVKNKKGRTRGYSKEMIRGILDAEDRKEKGVLMTIITRKGSAPQGVGVKMFLKEDGTCIGTIGGGCMEAALIQKARVMIRTGQVEPMIVKADLTGTDAEEDGMVCGGIVEVLMEPAGVGILS</sequence>
<dbReference type="PANTHER" id="PTHR30388:SF6">
    <property type="entry name" value="XANTHINE DEHYDROGENASE SUBUNIT A-RELATED"/>
    <property type="match status" value="1"/>
</dbReference>
<accession>A0A391P277</accession>
<dbReference type="AlphaFoldDB" id="A0A391P277"/>
<proteinExistence type="predicted"/>
<dbReference type="InterPro" id="IPR027051">
    <property type="entry name" value="XdhC_Rossmann_dom"/>
</dbReference>
<evidence type="ECO:0000259" key="2">
    <source>
        <dbReference type="Pfam" id="PF13478"/>
    </source>
</evidence>
<dbReference type="Pfam" id="PF02625">
    <property type="entry name" value="XdhC_CoxI"/>
    <property type="match status" value="1"/>
</dbReference>
<dbReference type="PANTHER" id="PTHR30388">
    <property type="entry name" value="ALDEHYDE OXIDOREDUCTASE MOLYBDENUM COFACTOR ASSEMBLY PROTEIN"/>
    <property type="match status" value="1"/>
</dbReference>
<gene>
    <name evidence="3" type="ORF">KGMB01110_16460</name>
</gene>
<dbReference type="InterPro" id="IPR003777">
    <property type="entry name" value="XdhC_CoxI"/>
</dbReference>